<evidence type="ECO:0000256" key="3">
    <source>
        <dbReference type="ARBA" id="ARBA00012865"/>
    </source>
</evidence>
<dbReference type="NCBIfam" id="NF033103">
    <property type="entry name" value="bla_class_A"/>
    <property type="match status" value="1"/>
</dbReference>
<evidence type="ECO:0000259" key="8">
    <source>
        <dbReference type="Pfam" id="PF13354"/>
    </source>
</evidence>
<dbReference type="PANTHER" id="PTHR35333:SF3">
    <property type="entry name" value="BETA-LACTAMASE-TYPE TRANSPEPTIDASE FOLD CONTAINING PROTEIN"/>
    <property type="match status" value="1"/>
</dbReference>
<dbReference type="SUPFAM" id="SSF56601">
    <property type="entry name" value="beta-lactamase/transpeptidase-like"/>
    <property type="match status" value="1"/>
</dbReference>
<dbReference type="InterPro" id="IPR000871">
    <property type="entry name" value="Beta-lactam_class-A"/>
</dbReference>
<dbReference type="InterPro" id="IPR006311">
    <property type="entry name" value="TAT_signal"/>
</dbReference>
<dbReference type="InterPro" id="IPR045155">
    <property type="entry name" value="Beta-lactam_cat"/>
</dbReference>
<comment type="similarity">
    <text evidence="2 6">Belongs to the class-A beta-lactamase family.</text>
</comment>
<dbReference type="PROSITE" id="PS51318">
    <property type="entry name" value="TAT"/>
    <property type="match status" value="1"/>
</dbReference>
<evidence type="ECO:0000256" key="1">
    <source>
        <dbReference type="ARBA" id="ARBA00001526"/>
    </source>
</evidence>
<evidence type="ECO:0000256" key="7">
    <source>
        <dbReference type="SAM" id="SignalP"/>
    </source>
</evidence>
<dbReference type="Pfam" id="PF13354">
    <property type="entry name" value="Beta-lactamase2"/>
    <property type="match status" value="1"/>
</dbReference>
<comment type="caution">
    <text evidence="9">The sequence shown here is derived from an EMBL/GenBank/DDBJ whole genome shotgun (WGS) entry which is preliminary data.</text>
</comment>
<dbReference type="InterPro" id="IPR023650">
    <property type="entry name" value="Beta-lactam_class-A_AS"/>
</dbReference>
<gene>
    <name evidence="9" type="primary">bla</name>
    <name evidence="9" type="ORF">IGX34_17490</name>
</gene>
<dbReference type="Proteomes" id="UP000651010">
    <property type="component" value="Unassembled WGS sequence"/>
</dbReference>
<evidence type="ECO:0000256" key="6">
    <source>
        <dbReference type="RuleBase" id="RU361140"/>
    </source>
</evidence>
<evidence type="ECO:0000313" key="10">
    <source>
        <dbReference type="Proteomes" id="UP000651010"/>
    </source>
</evidence>
<evidence type="ECO:0000256" key="5">
    <source>
        <dbReference type="ARBA" id="ARBA00023251"/>
    </source>
</evidence>
<dbReference type="InterPro" id="IPR012338">
    <property type="entry name" value="Beta-lactam/transpept-like"/>
</dbReference>
<organism evidence="9 10">
    <name type="scientific">Dyella acidiphila</name>
    <dbReference type="NCBI Taxonomy" id="2775866"/>
    <lineage>
        <taxon>Bacteria</taxon>
        <taxon>Pseudomonadati</taxon>
        <taxon>Pseudomonadota</taxon>
        <taxon>Gammaproteobacteria</taxon>
        <taxon>Lysobacterales</taxon>
        <taxon>Rhodanobacteraceae</taxon>
        <taxon>Dyella</taxon>
    </lineage>
</organism>
<accession>A0ABR9GDQ1</accession>
<dbReference type="Gene3D" id="3.40.710.10">
    <property type="entry name" value="DD-peptidase/beta-lactamase superfamily"/>
    <property type="match status" value="1"/>
</dbReference>
<feature type="domain" description="Beta-lactamase class A catalytic" evidence="8">
    <location>
        <begin position="59"/>
        <end position="273"/>
    </location>
</feature>
<sequence length="299" mass="31585">MDRRSLLKGALAGAAVMALQPRLLHAATAGAATAQLAATAGAATAQLAALEHQHGGRLGVMMLNTGNGQGLGHREHERFLLCSTFKLLLAAAVLARVDQGRERLDRRLTFGKDALLEYAPVTSKHVATGMTVGELCQAAVALSDNTAANVLLAHLGGPAAVTAYARQLHDPVTRLDRIEPELNRPSPDGLHDTTTPAAMLADLQALTLGNALSDASRQQLIAWLCETSTGMHLLRAGVPGDWRVGEKTGSGETQRNDVVILWPPQRKPLLVTAYYENTAASDDQRAAVLAQVGRIVATL</sequence>
<keyword evidence="7" id="KW-0732">Signal</keyword>
<dbReference type="PROSITE" id="PS00146">
    <property type="entry name" value="BETA_LACTAMASE_A"/>
    <property type="match status" value="1"/>
</dbReference>
<keyword evidence="10" id="KW-1185">Reference proteome</keyword>
<protein>
    <recommendedName>
        <fullName evidence="3 6">Beta-lactamase</fullName>
        <ecNumber evidence="3 6">3.5.2.6</ecNumber>
    </recommendedName>
</protein>
<comment type="catalytic activity">
    <reaction evidence="1 6">
        <text>a beta-lactam + H2O = a substituted beta-amino acid</text>
        <dbReference type="Rhea" id="RHEA:20401"/>
        <dbReference type="ChEBI" id="CHEBI:15377"/>
        <dbReference type="ChEBI" id="CHEBI:35627"/>
        <dbReference type="ChEBI" id="CHEBI:140347"/>
        <dbReference type="EC" id="3.5.2.6"/>
    </reaction>
</comment>
<reference evidence="9 10" key="1">
    <citation type="submission" date="2020-09" db="EMBL/GenBank/DDBJ databases">
        <title>Dyella sp. 7MK23 isolated from forest soil.</title>
        <authorList>
            <person name="Fu J."/>
        </authorList>
    </citation>
    <scope>NUCLEOTIDE SEQUENCE [LARGE SCALE GENOMIC DNA]</scope>
    <source>
        <strain evidence="9 10">7MK23</strain>
    </source>
</reference>
<evidence type="ECO:0000313" key="9">
    <source>
        <dbReference type="EMBL" id="MBE1162181.1"/>
    </source>
</evidence>
<feature type="chain" id="PRO_5047291441" description="Beta-lactamase" evidence="7">
    <location>
        <begin position="27"/>
        <end position="299"/>
    </location>
</feature>
<keyword evidence="4 6" id="KW-0378">Hydrolase</keyword>
<evidence type="ECO:0000256" key="4">
    <source>
        <dbReference type="ARBA" id="ARBA00022801"/>
    </source>
</evidence>
<name>A0ABR9GDQ1_9GAMM</name>
<dbReference type="PANTHER" id="PTHR35333">
    <property type="entry name" value="BETA-LACTAMASE"/>
    <property type="match status" value="1"/>
</dbReference>
<evidence type="ECO:0000256" key="2">
    <source>
        <dbReference type="ARBA" id="ARBA00009009"/>
    </source>
</evidence>
<dbReference type="EMBL" id="JACZZA010000012">
    <property type="protein sequence ID" value="MBE1162181.1"/>
    <property type="molecule type" value="Genomic_DNA"/>
</dbReference>
<feature type="signal peptide" evidence="7">
    <location>
        <begin position="1"/>
        <end position="26"/>
    </location>
</feature>
<keyword evidence="5 6" id="KW-0046">Antibiotic resistance</keyword>
<dbReference type="EC" id="3.5.2.6" evidence="3 6"/>
<proteinExistence type="inferred from homology"/>
<dbReference type="PRINTS" id="PR00118">
    <property type="entry name" value="BLACTAMASEA"/>
</dbReference>